<comment type="similarity">
    <text evidence="2">Belongs to the glycosyltransferase 31 family.</text>
</comment>
<keyword evidence="3" id="KW-0328">Glycosyltransferase</keyword>
<dbReference type="EMBL" id="VYZN01000064">
    <property type="protein sequence ID" value="KAE9525055.1"/>
    <property type="molecule type" value="Genomic_DNA"/>
</dbReference>
<keyword evidence="7" id="KW-1133">Transmembrane helix</keyword>
<evidence type="ECO:0000256" key="3">
    <source>
        <dbReference type="ARBA" id="ARBA00022676"/>
    </source>
</evidence>
<dbReference type="GO" id="GO:0006493">
    <property type="term" value="P:protein O-linked glycosylation"/>
    <property type="evidence" value="ECO:0007669"/>
    <property type="project" value="TreeGrafter"/>
</dbReference>
<keyword evidence="8" id="KW-0333">Golgi apparatus</keyword>
<evidence type="ECO:0000256" key="10">
    <source>
        <dbReference type="SAM" id="MobiDB-lite"/>
    </source>
</evidence>
<dbReference type="Pfam" id="PF01762">
    <property type="entry name" value="Galactosyl_T"/>
    <property type="match status" value="2"/>
</dbReference>
<feature type="region of interest" description="Disordered" evidence="10">
    <location>
        <begin position="558"/>
        <end position="602"/>
    </location>
</feature>
<dbReference type="GO" id="GO:0000139">
    <property type="term" value="C:Golgi membrane"/>
    <property type="evidence" value="ECO:0007669"/>
    <property type="project" value="UniProtKB-SubCell"/>
</dbReference>
<dbReference type="AlphaFoldDB" id="A0A6G0T3Z0"/>
<evidence type="ECO:0000256" key="8">
    <source>
        <dbReference type="ARBA" id="ARBA00023034"/>
    </source>
</evidence>
<dbReference type="GO" id="GO:0016758">
    <property type="term" value="F:hexosyltransferase activity"/>
    <property type="evidence" value="ECO:0007669"/>
    <property type="project" value="InterPro"/>
</dbReference>
<evidence type="ECO:0000256" key="2">
    <source>
        <dbReference type="ARBA" id="ARBA00008661"/>
    </source>
</evidence>
<dbReference type="PANTHER" id="PTHR11214">
    <property type="entry name" value="BETA-1,3-N-ACETYLGLUCOSAMINYLTRANSFERASE"/>
    <property type="match status" value="1"/>
</dbReference>
<protein>
    <submittedName>
        <fullName evidence="11">Uncharacterized protein</fullName>
    </submittedName>
</protein>
<feature type="region of interest" description="Disordered" evidence="10">
    <location>
        <begin position="266"/>
        <end position="286"/>
    </location>
</feature>
<evidence type="ECO:0000256" key="1">
    <source>
        <dbReference type="ARBA" id="ARBA00004323"/>
    </source>
</evidence>
<evidence type="ECO:0000256" key="5">
    <source>
        <dbReference type="ARBA" id="ARBA00022692"/>
    </source>
</evidence>
<name>A0A6G0T3Z0_APHGL</name>
<accession>A0A6G0T3Z0</accession>
<dbReference type="OrthoDB" id="5512589at2759"/>
<dbReference type="Gene3D" id="3.90.550.50">
    <property type="match status" value="1"/>
</dbReference>
<gene>
    <name evidence="11" type="ORF">AGLY_014469</name>
</gene>
<proteinExistence type="inferred from homology"/>
<feature type="region of interest" description="Disordered" evidence="10">
    <location>
        <begin position="115"/>
        <end position="136"/>
    </location>
</feature>
<feature type="compositionally biased region" description="Acidic residues" evidence="10">
    <location>
        <begin position="478"/>
        <end position="487"/>
    </location>
</feature>
<reference evidence="11 12" key="1">
    <citation type="submission" date="2019-08" db="EMBL/GenBank/DDBJ databases">
        <title>The genome of the soybean aphid Biotype 1, its phylome, world population structure and adaptation to the North American continent.</title>
        <authorList>
            <person name="Giordano R."/>
            <person name="Donthu R.K."/>
            <person name="Hernandez A.G."/>
            <person name="Wright C.L."/>
            <person name="Zimin A.V."/>
        </authorList>
    </citation>
    <scope>NUCLEOTIDE SEQUENCE [LARGE SCALE GENOMIC DNA]</scope>
    <source>
        <tissue evidence="11">Whole aphids</tissue>
    </source>
</reference>
<keyword evidence="6" id="KW-0735">Signal-anchor</keyword>
<comment type="subcellular location">
    <subcellularLocation>
        <location evidence="1">Golgi apparatus membrane</location>
        <topology evidence="1">Single-pass type II membrane protein</topology>
    </subcellularLocation>
</comment>
<evidence type="ECO:0000256" key="7">
    <source>
        <dbReference type="ARBA" id="ARBA00022989"/>
    </source>
</evidence>
<feature type="compositionally biased region" description="Polar residues" evidence="10">
    <location>
        <begin position="573"/>
        <end position="583"/>
    </location>
</feature>
<sequence>MFTAARRCVSNALSGVSICGCNRHSPNTIAGCYIRKLTRTANSNGGGFKAVVTTALLFIMGALYCLYGTGGSTGSTVTPVAYGQQSLGSSDSIIGMNPDAIADVAAMTGGNSHTNLGCGGNNGKKRRRKQQKIKPPSGVVTAADMYEPGFRIRNAGLCSTNTRLLVLITSAAAPSHSQNRQAIRMTWMNRYGPSVSMAFLVGTPQMSETDPVARVLEAEELALKTRLNQHDINNNIKLKEKANSKPSAAVIPAAADTVVEPLKNDAPGRSRFLRDREPNSGEGLDAHAMHGLNEAERAVQRVLGREYGRYGDLVQCQSRDTYTNLTLKSIAALEWTRQYCPWARYLLKTDDDMFIDVRRLLRFINKVETESVTESSVSGLHPRPLEPVHDPYELFTLGADIFESGATPSFDIELPPTIWGRLAHGWRPIRQHNSKYYVSRTQYTGRVYPDFCTGPAYLMTRSAVSPLYEAALGKDFDMVDDDDEDGNQENKKNMNEEDEGPEVKTYLGKDCGDGNQTLDDDDKASTNVYVSKNTVPYLKLEDVYLTGVVAERLTRRATERQARRELKEKEKIASSNNNHSQKSNDGKVVTNHSHSDSGKNTRLKTTDIIVKVRRIHDDQFANKKITGRALDRAVCNGLSPSDSVGTNGSGGFSWFRWYWGDTALDKDIKKKKKDQGVISLHMVKYYEQFELWRRLMDGRTKCKS</sequence>
<evidence type="ECO:0000256" key="9">
    <source>
        <dbReference type="ARBA" id="ARBA00023136"/>
    </source>
</evidence>
<keyword evidence="4" id="KW-0808">Transferase</keyword>
<feature type="region of interest" description="Disordered" evidence="10">
    <location>
        <begin position="478"/>
        <end position="522"/>
    </location>
</feature>
<keyword evidence="12" id="KW-1185">Reference proteome</keyword>
<feature type="compositionally biased region" description="Basic and acidic residues" evidence="10">
    <location>
        <begin position="558"/>
        <end position="572"/>
    </location>
</feature>
<dbReference type="PANTHER" id="PTHR11214:SF379">
    <property type="entry name" value="HEXOSYLTRANSFERASE-RELATED"/>
    <property type="match status" value="1"/>
</dbReference>
<evidence type="ECO:0000313" key="11">
    <source>
        <dbReference type="EMBL" id="KAE9525055.1"/>
    </source>
</evidence>
<dbReference type="Proteomes" id="UP000475862">
    <property type="component" value="Unassembled WGS sequence"/>
</dbReference>
<evidence type="ECO:0000313" key="12">
    <source>
        <dbReference type="Proteomes" id="UP000475862"/>
    </source>
</evidence>
<dbReference type="PROSITE" id="PS51257">
    <property type="entry name" value="PROKAR_LIPOPROTEIN"/>
    <property type="match status" value="1"/>
</dbReference>
<evidence type="ECO:0000256" key="6">
    <source>
        <dbReference type="ARBA" id="ARBA00022968"/>
    </source>
</evidence>
<comment type="caution">
    <text evidence="11">The sequence shown here is derived from an EMBL/GenBank/DDBJ whole genome shotgun (WGS) entry which is preliminary data.</text>
</comment>
<feature type="compositionally biased region" description="Basic residues" evidence="10">
    <location>
        <begin position="123"/>
        <end position="132"/>
    </location>
</feature>
<dbReference type="InterPro" id="IPR002659">
    <property type="entry name" value="Glyco_trans_31"/>
</dbReference>
<evidence type="ECO:0000256" key="4">
    <source>
        <dbReference type="ARBA" id="ARBA00022679"/>
    </source>
</evidence>
<organism evidence="11 12">
    <name type="scientific">Aphis glycines</name>
    <name type="common">Soybean aphid</name>
    <dbReference type="NCBI Taxonomy" id="307491"/>
    <lineage>
        <taxon>Eukaryota</taxon>
        <taxon>Metazoa</taxon>
        <taxon>Ecdysozoa</taxon>
        <taxon>Arthropoda</taxon>
        <taxon>Hexapoda</taxon>
        <taxon>Insecta</taxon>
        <taxon>Pterygota</taxon>
        <taxon>Neoptera</taxon>
        <taxon>Paraneoptera</taxon>
        <taxon>Hemiptera</taxon>
        <taxon>Sternorrhyncha</taxon>
        <taxon>Aphidomorpha</taxon>
        <taxon>Aphidoidea</taxon>
        <taxon>Aphididae</taxon>
        <taxon>Aphidini</taxon>
        <taxon>Aphis</taxon>
        <taxon>Aphis</taxon>
    </lineage>
</organism>
<keyword evidence="5" id="KW-0812">Transmembrane</keyword>
<keyword evidence="9" id="KW-0472">Membrane</keyword>